<dbReference type="AlphaFoldDB" id="A3ZY83"/>
<sequence length="277" mass="30356">MLTQIVVWLNQWANGIAGLVLRPVSWTPGWVSTTVIGALAGVAMLIVFKYTSHQSAIKRTRNQIKANLLALSLFKDDLRVGLRAQGSLLLGAGQLLGLSLAPMLVMLIPTCLLLGQLALWYQAKPLAVGEEAIVTLHTAHDPDSVANVQIAAAPFFEVAKGPVRAPADDFVSWQLRGLQPGTHEITFELADQQFTKQFSVGDGYMPISLLRPAWNWSEVLLHPREAPFGAASPVQSIEIVYPDRDSWTSGTDSWLIYWFLISMVAAFAARPFLNVNI</sequence>
<dbReference type="HOGENOM" id="CLU_087524_0_0_0"/>
<feature type="transmembrane region" description="Helical" evidence="1">
    <location>
        <begin position="254"/>
        <end position="273"/>
    </location>
</feature>
<evidence type="ECO:0000313" key="3">
    <source>
        <dbReference type="Proteomes" id="UP000004358"/>
    </source>
</evidence>
<keyword evidence="1" id="KW-0472">Membrane</keyword>
<evidence type="ECO:0000256" key="1">
    <source>
        <dbReference type="SAM" id="Phobius"/>
    </source>
</evidence>
<feature type="transmembrane region" description="Helical" evidence="1">
    <location>
        <begin position="88"/>
        <end position="121"/>
    </location>
</feature>
<gene>
    <name evidence="2" type="ORF">DSM3645_26789</name>
</gene>
<dbReference type="EMBL" id="AANZ01000020">
    <property type="protein sequence ID" value="EAQ78559.1"/>
    <property type="molecule type" value="Genomic_DNA"/>
</dbReference>
<dbReference type="Proteomes" id="UP000004358">
    <property type="component" value="Unassembled WGS sequence"/>
</dbReference>
<reference evidence="2 3" key="1">
    <citation type="submission" date="2006-02" db="EMBL/GenBank/DDBJ databases">
        <authorList>
            <person name="Amann R."/>
            <person name="Ferriera S."/>
            <person name="Johnson J."/>
            <person name="Kravitz S."/>
            <person name="Halpern A."/>
            <person name="Remington K."/>
            <person name="Beeson K."/>
            <person name="Tran B."/>
            <person name="Rogers Y.-H."/>
            <person name="Friedman R."/>
            <person name="Venter J.C."/>
        </authorList>
    </citation>
    <scope>NUCLEOTIDE SEQUENCE [LARGE SCALE GENOMIC DNA]</scope>
    <source>
        <strain evidence="2 3">DSM 3645</strain>
    </source>
</reference>
<keyword evidence="1" id="KW-0812">Transmembrane</keyword>
<dbReference type="eggNOG" id="ENOG5032VM6">
    <property type="taxonomic scope" value="Bacteria"/>
</dbReference>
<organism evidence="2 3">
    <name type="scientific">Blastopirellula marina DSM 3645</name>
    <dbReference type="NCBI Taxonomy" id="314230"/>
    <lineage>
        <taxon>Bacteria</taxon>
        <taxon>Pseudomonadati</taxon>
        <taxon>Planctomycetota</taxon>
        <taxon>Planctomycetia</taxon>
        <taxon>Pirellulales</taxon>
        <taxon>Pirellulaceae</taxon>
        <taxon>Blastopirellula</taxon>
    </lineage>
</organism>
<keyword evidence="1" id="KW-1133">Transmembrane helix</keyword>
<evidence type="ECO:0000313" key="2">
    <source>
        <dbReference type="EMBL" id="EAQ78559.1"/>
    </source>
</evidence>
<accession>A3ZY83</accession>
<protein>
    <submittedName>
        <fullName evidence="2">Uncharacterized protein</fullName>
    </submittedName>
</protein>
<dbReference type="STRING" id="314230.DSM3645_26789"/>
<feature type="transmembrane region" description="Helical" evidence="1">
    <location>
        <begin position="29"/>
        <end position="51"/>
    </location>
</feature>
<name>A3ZY83_9BACT</name>
<dbReference type="RefSeq" id="WP_002653252.1">
    <property type="nucleotide sequence ID" value="NZ_CH672376.1"/>
</dbReference>
<dbReference type="OrthoDB" id="266758at2"/>
<comment type="caution">
    <text evidence="2">The sequence shown here is derived from an EMBL/GenBank/DDBJ whole genome shotgun (WGS) entry which is preliminary data.</text>
</comment>
<proteinExistence type="predicted"/>